<dbReference type="EMBL" id="JASSPP010000007">
    <property type="protein sequence ID" value="MDK9580810.1"/>
    <property type="molecule type" value="Genomic_DNA"/>
</dbReference>
<proteinExistence type="predicted"/>
<evidence type="ECO:0008006" key="3">
    <source>
        <dbReference type="Google" id="ProtNLM"/>
    </source>
</evidence>
<protein>
    <recommendedName>
        <fullName evidence="3">DUF669 domain-containing protein</fullName>
    </recommendedName>
</protein>
<dbReference type="Proteomes" id="UP001225134">
    <property type="component" value="Unassembled WGS sequence"/>
</dbReference>
<comment type="caution">
    <text evidence="1">The sequence shown here is derived from an EMBL/GenBank/DDBJ whole genome shotgun (WGS) entry which is preliminary data.</text>
</comment>
<dbReference type="RefSeq" id="WP_285153060.1">
    <property type="nucleotide sequence ID" value="NZ_JASSPP010000007.1"/>
</dbReference>
<evidence type="ECO:0000313" key="2">
    <source>
        <dbReference type="Proteomes" id="UP001225134"/>
    </source>
</evidence>
<sequence length="150" mass="17501">MNSIDTMLSMISDDFDVKSANKGEFEKLPDGEYEGVVKDFKGEMTEKGIRYTFVFELESGKKQFYSVHLIPNQMFKFNIKSLMQAIYYISNNDKLDYSNLRYDALNDCDNFVADISKEILNKNVTFKLETKKDYQNVTVLENANNEEFPF</sequence>
<organism evidence="1 2">
    <name type="scientific">Sneathia sanguinegens</name>
    <dbReference type="NCBI Taxonomy" id="40543"/>
    <lineage>
        <taxon>Bacteria</taxon>
        <taxon>Fusobacteriati</taxon>
        <taxon>Fusobacteriota</taxon>
        <taxon>Fusobacteriia</taxon>
        <taxon>Fusobacteriales</taxon>
        <taxon>Leptotrichiaceae</taxon>
        <taxon>Sneathia</taxon>
    </lineage>
</organism>
<gene>
    <name evidence="1" type="ORF">QQA45_04680</name>
</gene>
<keyword evidence="2" id="KW-1185">Reference proteome</keyword>
<accession>A0ABT7HLD1</accession>
<reference evidence="1 2" key="1">
    <citation type="submission" date="2023-06" db="EMBL/GenBank/DDBJ databases">
        <title>Antibody response to the Sneathia vaginalis cytopathogenic toxin A during pregnancy.</title>
        <authorList>
            <person name="Mccoy Z.T."/>
            <person name="Serrano M.G."/>
            <person name="Spaine K."/>
            <person name="Edwards D.J."/>
            <person name="Buck G.A."/>
            <person name="Jefferson K."/>
        </authorList>
    </citation>
    <scope>NUCLEOTIDE SEQUENCE [LARGE SCALE GENOMIC DNA]</scope>
    <source>
        <strain evidence="1 2">CCUG 42621</strain>
    </source>
</reference>
<evidence type="ECO:0000313" key="1">
    <source>
        <dbReference type="EMBL" id="MDK9580810.1"/>
    </source>
</evidence>
<name>A0ABT7HLD1_9FUSO</name>